<keyword evidence="3" id="KW-1185">Reference proteome</keyword>
<dbReference type="AlphaFoldDB" id="A0AAI9UGW8"/>
<keyword evidence="1" id="KW-1133">Transmembrane helix</keyword>
<feature type="transmembrane region" description="Helical" evidence="1">
    <location>
        <begin position="6"/>
        <end position="24"/>
    </location>
</feature>
<sequence length="71" mass="7803">MVEIISLTFWALGMNGMGLLISALRSRPEQRENLGLNPRKAIPSCIQIPGSPSSGYSYGYSHMQVAYSSRL</sequence>
<protein>
    <submittedName>
        <fullName evidence="2">Uncharacterized protein</fullName>
    </submittedName>
</protein>
<organism evidence="2 3">
    <name type="scientific">Colletotrichum melonis</name>
    <dbReference type="NCBI Taxonomy" id="1209925"/>
    <lineage>
        <taxon>Eukaryota</taxon>
        <taxon>Fungi</taxon>
        <taxon>Dikarya</taxon>
        <taxon>Ascomycota</taxon>
        <taxon>Pezizomycotina</taxon>
        <taxon>Sordariomycetes</taxon>
        <taxon>Hypocreomycetidae</taxon>
        <taxon>Glomerellales</taxon>
        <taxon>Glomerellaceae</taxon>
        <taxon>Colletotrichum</taxon>
        <taxon>Colletotrichum acutatum species complex</taxon>
    </lineage>
</organism>
<keyword evidence="1" id="KW-0812">Transmembrane</keyword>
<keyword evidence="1" id="KW-0472">Membrane</keyword>
<proteinExistence type="predicted"/>
<reference evidence="2 3" key="1">
    <citation type="submission" date="2016-10" db="EMBL/GenBank/DDBJ databases">
        <title>The genome sequence of Colletotrichum fioriniae PJ7.</title>
        <authorList>
            <person name="Baroncelli R."/>
        </authorList>
    </citation>
    <scope>NUCLEOTIDE SEQUENCE [LARGE SCALE GENOMIC DNA]</scope>
    <source>
        <strain evidence="2">Col 31</strain>
    </source>
</reference>
<evidence type="ECO:0000313" key="3">
    <source>
        <dbReference type="Proteomes" id="UP001239795"/>
    </source>
</evidence>
<evidence type="ECO:0000256" key="1">
    <source>
        <dbReference type="SAM" id="Phobius"/>
    </source>
</evidence>
<accession>A0AAI9UGW8</accession>
<evidence type="ECO:0000313" key="2">
    <source>
        <dbReference type="EMBL" id="KAK1458209.1"/>
    </source>
</evidence>
<dbReference type="Proteomes" id="UP001239795">
    <property type="component" value="Unassembled WGS sequence"/>
</dbReference>
<comment type="caution">
    <text evidence="2">The sequence shown here is derived from an EMBL/GenBank/DDBJ whole genome shotgun (WGS) entry which is preliminary data.</text>
</comment>
<dbReference type="EMBL" id="MLGG01000014">
    <property type="protein sequence ID" value="KAK1458209.1"/>
    <property type="molecule type" value="Genomic_DNA"/>
</dbReference>
<name>A0AAI9UGW8_9PEZI</name>
<gene>
    <name evidence="2" type="ORF">CMEL01_15556</name>
</gene>